<dbReference type="InterPro" id="IPR013106">
    <property type="entry name" value="Ig_V-set"/>
</dbReference>
<dbReference type="Proteomes" id="UP000515152">
    <property type="component" value="Chromosome 23"/>
</dbReference>
<evidence type="ECO:0000256" key="4">
    <source>
        <dbReference type="ARBA" id="ARBA00023157"/>
    </source>
</evidence>
<proteinExistence type="predicted"/>
<organism evidence="8 9">
    <name type="scientific">Clupea harengus</name>
    <name type="common">Atlantic herring</name>
    <dbReference type="NCBI Taxonomy" id="7950"/>
    <lineage>
        <taxon>Eukaryota</taxon>
        <taxon>Metazoa</taxon>
        <taxon>Chordata</taxon>
        <taxon>Craniata</taxon>
        <taxon>Vertebrata</taxon>
        <taxon>Euteleostomi</taxon>
        <taxon>Actinopterygii</taxon>
        <taxon>Neopterygii</taxon>
        <taxon>Teleostei</taxon>
        <taxon>Clupei</taxon>
        <taxon>Clupeiformes</taxon>
        <taxon>Clupeoidei</taxon>
        <taxon>Clupeidae</taxon>
        <taxon>Clupea</taxon>
    </lineage>
</organism>
<accession>A0A6P8EZC1</accession>
<evidence type="ECO:0000256" key="3">
    <source>
        <dbReference type="ARBA" id="ARBA00023136"/>
    </source>
</evidence>
<dbReference type="InterPro" id="IPR013783">
    <property type="entry name" value="Ig-like_fold"/>
</dbReference>
<protein>
    <submittedName>
        <fullName evidence="9">Butyrophilin subfamily 3 member A1</fullName>
    </submittedName>
</protein>
<dbReference type="Gene3D" id="2.60.40.10">
    <property type="entry name" value="Immunoglobulins"/>
    <property type="match status" value="1"/>
</dbReference>
<gene>
    <name evidence="9" type="primary">LOC116218786</name>
</gene>
<dbReference type="FunFam" id="2.60.40.10:FF:000142">
    <property type="entry name" value="V-set domain-containing T-cell activation inhibitor 1"/>
    <property type="match status" value="1"/>
</dbReference>
<dbReference type="OrthoDB" id="8954739at2759"/>
<evidence type="ECO:0000256" key="6">
    <source>
        <dbReference type="ARBA" id="ARBA00023319"/>
    </source>
</evidence>
<dbReference type="AlphaFoldDB" id="A0A6P8EZC1"/>
<evidence type="ECO:0000259" key="7">
    <source>
        <dbReference type="PROSITE" id="PS50835"/>
    </source>
</evidence>
<dbReference type="GO" id="GO:0050863">
    <property type="term" value="P:regulation of T cell activation"/>
    <property type="evidence" value="ECO:0007669"/>
    <property type="project" value="UniProtKB-ARBA"/>
</dbReference>
<keyword evidence="6" id="KW-0393">Immunoglobulin domain</keyword>
<dbReference type="InterPro" id="IPR003599">
    <property type="entry name" value="Ig_sub"/>
</dbReference>
<dbReference type="GO" id="GO:0005102">
    <property type="term" value="F:signaling receptor binding"/>
    <property type="evidence" value="ECO:0007669"/>
    <property type="project" value="TreeGrafter"/>
</dbReference>
<keyword evidence="4" id="KW-1015">Disulfide bond</keyword>
<evidence type="ECO:0000313" key="8">
    <source>
        <dbReference type="Proteomes" id="UP000515152"/>
    </source>
</evidence>
<keyword evidence="5" id="KW-0325">Glycoprotein</keyword>
<dbReference type="KEGG" id="char:116218786"/>
<keyword evidence="2" id="KW-0732">Signal</keyword>
<dbReference type="PROSITE" id="PS50835">
    <property type="entry name" value="IG_LIKE"/>
    <property type="match status" value="1"/>
</dbReference>
<dbReference type="GO" id="GO:1903037">
    <property type="term" value="P:regulation of leukocyte cell-cell adhesion"/>
    <property type="evidence" value="ECO:0007669"/>
    <property type="project" value="UniProtKB-ARBA"/>
</dbReference>
<dbReference type="PANTHER" id="PTHR24100:SF130">
    <property type="entry name" value="BUTYROPHILIN-LIKE PROTEIN 9"/>
    <property type="match status" value="1"/>
</dbReference>
<dbReference type="SMART" id="SM00406">
    <property type="entry name" value="IGv"/>
    <property type="match status" value="1"/>
</dbReference>
<reference evidence="9" key="1">
    <citation type="submission" date="2025-08" db="UniProtKB">
        <authorList>
            <consortium name="RefSeq"/>
        </authorList>
    </citation>
    <scope>IDENTIFICATION</scope>
</reference>
<dbReference type="Pfam" id="PF07686">
    <property type="entry name" value="V-set"/>
    <property type="match status" value="1"/>
</dbReference>
<dbReference type="InterPro" id="IPR050504">
    <property type="entry name" value="IgSF_BTN/MOG"/>
</dbReference>
<dbReference type="GO" id="GO:0001817">
    <property type="term" value="P:regulation of cytokine production"/>
    <property type="evidence" value="ECO:0007669"/>
    <property type="project" value="TreeGrafter"/>
</dbReference>
<dbReference type="GO" id="GO:0009897">
    <property type="term" value="C:external side of plasma membrane"/>
    <property type="evidence" value="ECO:0007669"/>
    <property type="project" value="TreeGrafter"/>
</dbReference>
<keyword evidence="8" id="KW-1185">Reference proteome</keyword>
<evidence type="ECO:0000256" key="2">
    <source>
        <dbReference type="ARBA" id="ARBA00022729"/>
    </source>
</evidence>
<evidence type="ECO:0000256" key="1">
    <source>
        <dbReference type="ARBA" id="ARBA00004370"/>
    </source>
</evidence>
<dbReference type="SUPFAM" id="SSF48726">
    <property type="entry name" value="Immunoglobulin"/>
    <property type="match status" value="1"/>
</dbReference>
<comment type="subcellular location">
    <subcellularLocation>
        <location evidence="1">Membrane</location>
    </subcellularLocation>
</comment>
<keyword evidence="3" id="KW-0472">Membrane</keyword>
<name>A0A6P8EZC1_CLUHA</name>
<evidence type="ECO:0000313" key="9">
    <source>
        <dbReference type="RefSeq" id="XP_031417406.1"/>
    </source>
</evidence>
<dbReference type="RefSeq" id="XP_031417406.1">
    <property type="nucleotide sequence ID" value="XM_031561546.2"/>
</dbReference>
<sequence length="188" mass="21275">MALHLHIPIGDLKLVSSSPADIHANPGEDVTLPCHLSLETSVVTMELKWLKRTDCIYLNKNGQGTEGRDYESRVSVLTEDLQKGNVSLRLRDITHSDNGLFRCQVIHGNCKLEETLLQHVESIQNGKIRLMRTNSANVGYRPNFMGHRTGETPPVCRPVSDRRQVLLRSNNVGRRLQKTSWKRRRSSG</sequence>
<dbReference type="GeneID" id="116218786"/>
<feature type="domain" description="Ig-like" evidence="7">
    <location>
        <begin position="8"/>
        <end position="124"/>
    </location>
</feature>
<dbReference type="SMART" id="SM00409">
    <property type="entry name" value="IG"/>
    <property type="match status" value="1"/>
</dbReference>
<dbReference type="InterPro" id="IPR007110">
    <property type="entry name" value="Ig-like_dom"/>
</dbReference>
<evidence type="ECO:0000256" key="5">
    <source>
        <dbReference type="ARBA" id="ARBA00023180"/>
    </source>
</evidence>
<dbReference type="GO" id="GO:0050852">
    <property type="term" value="P:T cell receptor signaling pathway"/>
    <property type="evidence" value="ECO:0007669"/>
    <property type="project" value="TreeGrafter"/>
</dbReference>
<dbReference type="PANTHER" id="PTHR24100">
    <property type="entry name" value="BUTYROPHILIN"/>
    <property type="match status" value="1"/>
</dbReference>
<dbReference type="InterPro" id="IPR036179">
    <property type="entry name" value="Ig-like_dom_sf"/>
</dbReference>